<proteinExistence type="predicted"/>
<dbReference type="EMBL" id="JANGAC010000007">
    <property type="protein sequence ID" value="MCQ4923509.1"/>
    <property type="molecule type" value="Genomic_DNA"/>
</dbReference>
<accession>A0ABT1SAM0</accession>
<keyword evidence="2" id="KW-1185">Reference proteome</keyword>
<evidence type="ECO:0000313" key="1">
    <source>
        <dbReference type="EMBL" id="MCQ4923509.1"/>
    </source>
</evidence>
<organism evidence="1 2">
    <name type="scientific">Tissierella carlieri</name>
    <dbReference type="NCBI Taxonomy" id="689904"/>
    <lineage>
        <taxon>Bacteria</taxon>
        <taxon>Bacillati</taxon>
        <taxon>Bacillota</taxon>
        <taxon>Tissierellia</taxon>
        <taxon>Tissierellales</taxon>
        <taxon>Tissierellaceae</taxon>
        <taxon>Tissierella</taxon>
    </lineage>
</organism>
<comment type="caution">
    <text evidence="1">The sequence shown here is derived from an EMBL/GenBank/DDBJ whole genome shotgun (WGS) entry which is preliminary data.</text>
</comment>
<dbReference type="RefSeq" id="WP_256311471.1">
    <property type="nucleotide sequence ID" value="NZ_JANGAC010000007.1"/>
</dbReference>
<dbReference type="Proteomes" id="UP001524478">
    <property type="component" value="Unassembled WGS sequence"/>
</dbReference>
<gene>
    <name evidence="1" type="ORF">NE686_10455</name>
</gene>
<evidence type="ECO:0000313" key="2">
    <source>
        <dbReference type="Proteomes" id="UP001524478"/>
    </source>
</evidence>
<protein>
    <submittedName>
        <fullName evidence="1">Uncharacterized protein</fullName>
    </submittedName>
</protein>
<reference evidence="1 2" key="1">
    <citation type="submission" date="2022-06" db="EMBL/GenBank/DDBJ databases">
        <title>Isolation of gut microbiota from human fecal samples.</title>
        <authorList>
            <person name="Pamer E.G."/>
            <person name="Barat B."/>
            <person name="Waligurski E."/>
            <person name="Medina S."/>
            <person name="Paddock L."/>
            <person name="Mostad J."/>
        </authorList>
    </citation>
    <scope>NUCLEOTIDE SEQUENCE [LARGE SCALE GENOMIC DNA]</scope>
    <source>
        <strain evidence="1 2">DFI.7.95</strain>
    </source>
</reference>
<name>A0ABT1SAM0_9FIRM</name>
<sequence>MKRKRMLVSLVVLILLLLNLSIEVIAGGAGEPIIPEKGPYILKVETTKQ</sequence>